<dbReference type="Gene3D" id="3.40.50.300">
    <property type="entry name" value="P-loop containing nucleotide triphosphate hydrolases"/>
    <property type="match status" value="1"/>
</dbReference>
<gene>
    <name evidence="1" type="ORF">ACFOSV_13855</name>
</gene>
<dbReference type="EMBL" id="JBHRZS010000007">
    <property type="protein sequence ID" value="MFC3881272.1"/>
    <property type="molecule type" value="Genomic_DNA"/>
</dbReference>
<protein>
    <submittedName>
        <fullName evidence="1">AAA family ATPase</fullName>
    </submittedName>
</protein>
<comment type="caution">
    <text evidence="1">The sequence shown here is derived from an EMBL/GenBank/DDBJ whole genome shotgun (WGS) entry which is preliminary data.</text>
</comment>
<evidence type="ECO:0000313" key="2">
    <source>
        <dbReference type="Proteomes" id="UP001595805"/>
    </source>
</evidence>
<keyword evidence="2" id="KW-1185">Reference proteome</keyword>
<dbReference type="SUPFAM" id="SSF52540">
    <property type="entry name" value="P-loop containing nucleoside triphosphate hydrolases"/>
    <property type="match status" value="1"/>
</dbReference>
<dbReference type="Pfam" id="PF13481">
    <property type="entry name" value="AAA_25"/>
    <property type="match status" value="1"/>
</dbReference>
<name>A0ABV8AUM0_9BACT</name>
<proteinExistence type="predicted"/>
<dbReference type="Gene3D" id="1.10.10.60">
    <property type="entry name" value="Homeodomain-like"/>
    <property type="match status" value="1"/>
</dbReference>
<dbReference type="InterPro" id="IPR027417">
    <property type="entry name" value="P-loop_NTPase"/>
</dbReference>
<reference evidence="2" key="1">
    <citation type="journal article" date="2019" name="Int. J. Syst. Evol. Microbiol.">
        <title>The Global Catalogue of Microorganisms (GCM) 10K type strain sequencing project: providing services to taxonomists for standard genome sequencing and annotation.</title>
        <authorList>
            <consortium name="The Broad Institute Genomics Platform"/>
            <consortium name="The Broad Institute Genome Sequencing Center for Infectious Disease"/>
            <person name="Wu L."/>
            <person name="Ma J."/>
        </authorList>
    </citation>
    <scope>NUCLEOTIDE SEQUENCE [LARGE SCALE GENOMIC DNA]</scope>
    <source>
        <strain evidence="2">CCUG 60523</strain>
    </source>
</reference>
<accession>A0ABV8AUM0</accession>
<organism evidence="1 2">
    <name type="scientific">Algoriphagus namhaensis</name>
    <dbReference type="NCBI Taxonomy" id="915353"/>
    <lineage>
        <taxon>Bacteria</taxon>
        <taxon>Pseudomonadati</taxon>
        <taxon>Bacteroidota</taxon>
        <taxon>Cytophagia</taxon>
        <taxon>Cytophagales</taxon>
        <taxon>Cyclobacteriaceae</taxon>
        <taxon>Algoriphagus</taxon>
    </lineage>
</organism>
<evidence type="ECO:0000313" key="1">
    <source>
        <dbReference type="EMBL" id="MFC3881272.1"/>
    </source>
</evidence>
<dbReference type="RefSeq" id="WP_377906611.1">
    <property type="nucleotide sequence ID" value="NZ_JBHRZS010000007.1"/>
</dbReference>
<sequence>MKAIKISPQFEDLQQPETFTNHIQDLQKELEIKKQNKGLFKVKTANEWLELAKTSPIPEMLFGEFWHEGEISILFSDSNLGKSILSVQIADSISKGQQIPGFRLEAKKQPVLYFDFELSAKQFEVRYSIKNEAQKVFEHHYSFDDNFKRIEINPDAEVPIEKSFEEYLNQSLEQSIIETEAKILIIDNITYLKNETERSKDALPLMKYLKALKSKYELSILALAHTPKRDLSRPITQNDLGGSKMLYNFIDSCFAIGQSNTDKNLRYIKQIKARNTAMIYDTENVIVCLIDKPYNFLAFEFIDFGAEREHLKQLTEKDQQSKVSEALELKKQGLSNVQIAKQFGVSEGAIRKWIKKGAENE</sequence>
<dbReference type="Proteomes" id="UP001595805">
    <property type="component" value="Unassembled WGS sequence"/>
</dbReference>